<dbReference type="PANTHER" id="PTHR11829:SF343">
    <property type="entry name" value="FORK-HEAD DOMAIN-CONTAINING PROTEIN"/>
    <property type="match status" value="1"/>
</dbReference>
<dbReference type="PANTHER" id="PTHR11829">
    <property type="entry name" value="FORKHEAD BOX PROTEIN"/>
    <property type="match status" value="1"/>
</dbReference>
<dbReference type="SMART" id="SM00339">
    <property type="entry name" value="FH"/>
    <property type="match status" value="1"/>
</dbReference>
<keyword evidence="1 3" id="KW-0238">DNA-binding</keyword>
<feature type="compositionally biased region" description="Polar residues" evidence="4">
    <location>
        <begin position="1"/>
        <end position="16"/>
    </location>
</feature>
<evidence type="ECO:0000256" key="4">
    <source>
        <dbReference type="SAM" id="MobiDB-lite"/>
    </source>
</evidence>
<accession>A0ABQ8KL26</accession>
<name>A0ABQ8KL26_9APHY</name>
<feature type="DNA-binding region" description="Fork-head" evidence="3">
    <location>
        <begin position="45"/>
        <end position="137"/>
    </location>
</feature>
<dbReference type="InterPro" id="IPR050211">
    <property type="entry name" value="FOX_domain-containing"/>
</dbReference>
<dbReference type="RefSeq" id="XP_047780548.1">
    <property type="nucleotide sequence ID" value="XM_047920411.1"/>
</dbReference>
<comment type="subcellular location">
    <subcellularLocation>
        <location evidence="3">Nucleus</location>
    </subcellularLocation>
</comment>
<evidence type="ECO:0000313" key="7">
    <source>
        <dbReference type="Proteomes" id="UP000814176"/>
    </source>
</evidence>
<dbReference type="Gene3D" id="1.10.10.10">
    <property type="entry name" value="Winged helix-like DNA-binding domain superfamily/Winged helix DNA-binding domain"/>
    <property type="match status" value="1"/>
</dbReference>
<dbReference type="EMBL" id="JADCUA010000007">
    <property type="protein sequence ID" value="KAH9838633.1"/>
    <property type="molecule type" value="Genomic_DNA"/>
</dbReference>
<feature type="domain" description="Fork-head" evidence="5">
    <location>
        <begin position="45"/>
        <end position="137"/>
    </location>
</feature>
<evidence type="ECO:0000256" key="1">
    <source>
        <dbReference type="ARBA" id="ARBA00023125"/>
    </source>
</evidence>
<protein>
    <recommendedName>
        <fullName evidence="5">Fork-head domain-containing protein</fullName>
    </recommendedName>
</protein>
<dbReference type="InterPro" id="IPR030456">
    <property type="entry name" value="TF_fork_head_CS_2"/>
</dbReference>
<dbReference type="PROSITE" id="PS50039">
    <property type="entry name" value="FORK_HEAD_3"/>
    <property type="match status" value="1"/>
</dbReference>
<dbReference type="PRINTS" id="PR00053">
    <property type="entry name" value="FORKHEAD"/>
</dbReference>
<dbReference type="InterPro" id="IPR036388">
    <property type="entry name" value="WH-like_DNA-bd_sf"/>
</dbReference>
<dbReference type="PROSITE" id="PS00658">
    <property type="entry name" value="FORK_HEAD_2"/>
    <property type="match status" value="1"/>
</dbReference>
<feature type="non-terminal residue" evidence="6">
    <location>
        <position position="137"/>
    </location>
</feature>
<evidence type="ECO:0000259" key="5">
    <source>
        <dbReference type="PROSITE" id="PS50039"/>
    </source>
</evidence>
<dbReference type="GeneID" id="72001143"/>
<dbReference type="InterPro" id="IPR036390">
    <property type="entry name" value="WH_DNA-bd_sf"/>
</dbReference>
<keyword evidence="7" id="KW-1185">Reference proteome</keyword>
<dbReference type="CDD" id="cd00059">
    <property type="entry name" value="FH_FOX"/>
    <property type="match status" value="1"/>
</dbReference>
<keyword evidence="2 3" id="KW-0539">Nucleus</keyword>
<comment type="caution">
    <text evidence="6">The sequence shown here is derived from an EMBL/GenBank/DDBJ whole genome shotgun (WGS) entry which is preliminary data.</text>
</comment>
<dbReference type="SUPFAM" id="SSF46785">
    <property type="entry name" value="Winged helix' DNA-binding domain"/>
    <property type="match status" value="1"/>
</dbReference>
<reference evidence="6 7" key="1">
    <citation type="journal article" date="2021" name="Environ. Microbiol.">
        <title>Gene family expansions and transcriptome signatures uncover fungal adaptations to wood decay.</title>
        <authorList>
            <person name="Hage H."/>
            <person name="Miyauchi S."/>
            <person name="Viragh M."/>
            <person name="Drula E."/>
            <person name="Min B."/>
            <person name="Chaduli D."/>
            <person name="Navarro D."/>
            <person name="Favel A."/>
            <person name="Norest M."/>
            <person name="Lesage-Meessen L."/>
            <person name="Balint B."/>
            <person name="Merenyi Z."/>
            <person name="de Eugenio L."/>
            <person name="Morin E."/>
            <person name="Martinez A.T."/>
            <person name="Baldrian P."/>
            <person name="Stursova M."/>
            <person name="Martinez M.J."/>
            <person name="Novotny C."/>
            <person name="Magnuson J.K."/>
            <person name="Spatafora J.W."/>
            <person name="Maurice S."/>
            <person name="Pangilinan J."/>
            <person name="Andreopoulos W."/>
            <person name="LaButti K."/>
            <person name="Hundley H."/>
            <person name="Na H."/>
            <person name="Kuo A."/>
            <person name="Barry K."/>
            <person name="Lipzen A."/>
            <person name="Henrissat B."/>
            <person name="Riley R."/>
            <person name="Ahrendt S."/>
            <person name="Nagy L.G."/>
            <person name="Grigoriev I.V."/>
            <person name="Martin F."/>
            <person name="Rosso M.N."/>
        </authorList>
    </citation>
    <scope>NUCLEOTIDE SEQUENCE [LARGE SCALE GENOMIC DNA]</scope>
    <source>
        <strain evidence="6 7">CIRM-BRFM 1785</strain>
    </source>
</reference>
<sequence>MAPFSPTNTANTAQSSKDSDPSGSPAPEDDVTLDMLADPTYPGQKPNYPYPILVKAAILSSAKRRLTLQEIYLALQCRFQWFRDNAKDKAWQNSIRHNLSLNKLFRKIPRDITEPGKGSYWTVDVGAGAGNKRERKR</sequence>
<feature type="region of interest" description="Disordered" evidence="4">
    <location>
        <begin position="1"/>
        <end position="43"/>
    </location>
</feature>
<evidence type="ECO:0000256" key="2">
    <source>
        <dbReference type="ARBA" id="ARBA00023242"/>
    </source>
</evidence>
<gene>
    <name evidence="6" type="ORF">C8Q71DRAFT_704804</name>
</gene>
<evidence type="ECO:0000313" key="6">
    <source>
        <dbReference type="EMBL" id="KAH9838633.1"/>
    </source>
</evidence>
<evidence type="ECO:0000256" key="3">
    <source>
        <dbReference type="PROSITE-ProRule" id="PRU00089"/>
    </source>
</evidence>
<organism evidence="6 7">
    <name type="scientific">Rhodofomes roseus</name>
    <dbReference type="NCBI Taxonomy" id="34475"/>
    <lineage>
        <taxon>Eukaryota</taxon>
        <taxon>Fungi</taxon>
        <taxon>Dikarya</taxon>
        <taxon>Basidiomycota</taxon>
        <taxon>Agaricomycotina</taxon>
        <taxon>Agaricomycetes</taxon>
        <taxon>Polyporales</taxon>
        <taxon>Rhodofomes</taxon>
    </lineage>
</organism>
<dbReference type="Proteomes" id="UP000814176">
    <property type="component" value="Unassembled WGS sequence"/>
</dbReference>
<proteinExistence type="predicted"/>
<dbReference type="InterPro" id="IPR001766">
    <property type="entry name" value="Fork_head_dom"/>
</dbReference>
<dbReference type="Pfam" id="PF00250">
    <property type="entry name" value="Forkhead"/>
    <property type="match status" value="1"/>
</dbReference>